<evidence type="ECO:0000256" key="9">
    <source>
        <dbReference type="ARBA" id="ARBA00022917"/>
    </source>
</evidence>
<dbReference type="GO" id="GO:0005829">
    <property type="term" value="C:cytosol"/>
    <property type="evidence" value="ECO:0007669"/>
    <property type="project" value="TreeGrafter"/>
</dbReference>
<dbReference type="InterPro" id="IPR050132">
    <property type="entry name" value="Gln/Glu-tRNA_Ligase"/>
</dbReference>
<feature type="domain" description="GST C-terminal" evidence="14">
    <location>
        <begin position="53"/>
        <end position="189"/>
    </location>
</feature>
<dbReference type="Gene3D" id="3.40.30.70">
    <property type="match status" value="1"/>
</dbReference>
<keyword evidence="16" id="KW-1185">Reference proteome</keyword>
<dbReference type="Gene3D" id="2.40.240.10">
    <property type="entry name" value="Ribosomal Protein L25, Chain P"/>
    <property type="match status" value="1"/>
</dbReference>
<dbReference type="EC" id="6.1.1.17" evidence="3"/>
<protein>
    <recommendedName>
        <fullName evidence="3">glutamate--tRNA ligase</fullName>
        <ecNumber evidence="3">6.1.1.17</ecNumber>
    </recommendedName>
    <alternativeName>
        <fullName evidence="11">Glutamyl-tRNA synthetase</fullName>
    </alternativeName>
</protein>
<comment type="similarity">
    <text evidence="2">Belongs to the class-I aminoacyl-tRNA synthetase family. Glutamate--tRNA ligase type 2 subfamily.</text>
</comment>
<dbReference type="PROSITE" id="PS50405">
    <property type="entry name" value="GST_CTER"/>
    <property type="match status" value="1"/>
</dbReference>
<dbReference type="PANTHER" id="PTHR43097">
    <property type="entry name" value="GLUTAMINE-TRNA LIGASE"/>
    <property type="match status" value="1"/>
</dbReference>
<dbReference type="InterPro" id="IPR011035">
    <property type="entry name" value="Ribosomal_bL25/Gln-tRNA_synth"/>
</dbReference>
<dbReference type="Pfam" id="PF18466">
    <property type="entry name" value="GluRS_N"/>
    <property type="match status" value="1"/>
</dbReference>
<dbReference type="FunFam" id="1.10.1160.10:FF:000001">
    <property type="entry name" value="Glutamine--tRNA ligase"/>
    <property type="match status" value="1"/>
</dbReference>
<accession>A0AAF0AVI2</accession>
<keyword evidence="5" id="KW-0597">Phosphoprotein</keyword>
<reference evidence="15 16" key="1">
    <citation type="journal article" date="2023" name="G3 (Bethesda)">
        <title>A high-quality reference genome for the fission yeast Schizosaccharomyces osmophilus.</title>
        <authorList>
            <person name="Jia G.S."/>
            <person name="Zhang W.C."/>
            <person name="Liang Y."/>
            <person name="Liu X.H."/>
            <person name="Rhind N."/>
            <person name="Pidoux A."/>
            <person name="Brysch-Herzberg M."/>
            <person name="Du L.L."/>
        </authorList>
    </citation>
    <scope>NUCLEOTIDE SEQUENCE [LARGE SCALE GENOMIC DNA]</scope>
    <source>
        <strain evidence="15 16">CBS 15793</strain>
    </source>
</reference>
<keyword evidence="8 13" id="KW-0067">ATP-binding</keyword>
<evidence type="ECO:0000256" key="2">
    <source>
        <dbReference type="ARBA" id="ARBA00008927"/>
    </source>
</evidence>
<dbReference type="FunFam" id="2.40.240.10:FF:000004">
    <property type="entry name" value="Glutamyl-tRNA synthetase, cytoplasmic"/>
    <property type="match status" value="1"/>
</dbReference>
<evidence type="ECO:0000256" key="6">
    <source>
        <dbReference type="ARBA" id="ARBA00022598"/>
    </source>
</evidence>
<dbReference type="InterPro" id="IPR000924">
    <property type="entry name" value="Glu/Gln-tRNA-synth"/>
</dbReference>
<evidence type="ECO:0000256" key="7">
    <source>
        <dbReference type="ARBA" id="ARBA00022741"/>
    </source>
</evidence>
<dbReference type="Pfam" id="PF00749">
    <property type="entry name" value="tRNA-synt_1c"/>
    <property type="match status" value="1"/>
</dbReference>
<dbReference type="EMBL" id="CP115611">
    <property type="protein sequence ID" value="WBW72020.1"/>
    <property type="molecule type" value="Genomic_DNA"/>
</dbReference>
<evidence type="ECO:0000256" key="1">
    <source>
        <dbReference type="ARBA" id="ARBA00004496"/>
    </source>
</evidence>
<comment type="subcellular location">
    <subcellularLocation>
        <location evidence="1">Cytoplasm</location>
    </subcellularLocation>
</comment>
<evidence type="ECO:0000256" key="5">
    <source>
        <dbReference type="ARBA" id="ARBA00022553"/>
    </source>
</evidence>
<dbReference type="GeneID" id="80873845"/>
<dbReference type="InterPro" id="IPR036282">
    <property type="entry name" value="Glutathione-S-Trfase_C_sf"/>
</dbReference>
<evidence type="ECO:0000256" key="10">
    <source>
        <dbReference type="ARBA" id="ARBA00023146"/>
    </source>
</evidence>
<evidence type="ECO:0000259" key="14">
    <source>
        <dbReference type="PROSITE" id="PS50405"/>
    </source>
</evidence>
<dbReference type="FunFam" id="3.40.50.620:FF:000070">
    <property type="entry name" value="Bifunctional glutamate/proline--tRNA ligase"/>
    <property type="match status" value="1"/>
</dbReference>
<dbReference type="InterPro" id="IPR049437">
    <property type="entry name" value="tRNA-synt_1c_C2"/>
</dbReference>
<dbReference type="HAMAP" id="MF_02076">
    <property type="entry name" value="Glu_tRNA_synth_type2"/>
    <property type="match status" value="1"/>
</dbReference>
<dbReference type="InterPro" id="IPR001412">
    <property type="entry name" value="aa-tRNA-synth_I_CS"/>
</dbReference>
<evidence type="ECO:0000313" key="15">
    <source>
        <dbReference type="EMBL" id="WBW72020.1"/>
    </source>
</evidence>
<evidence type="ECO:0000256" key="12">
    <source>
        <dbReference type="ARBA" id="ARBA00048351"/>
    </source>
</evidence>
<dbReference type="GO" id="GO:0004818">
    <property type="term" value="F:glutamate-tRNA ligase activity"/>
    <property type="evidence" value="ECO:0007669"/>
    <property type="project" value="UniProtKB-EC"/>
</dbReference>
<dbReference type="Gene3D" id="1.20.1050.10">
    <property type="match status" value="1"/>
</dbReference>
<dbReference type="InterPro" id="IPR041103">
    <property type="entry name" value="GluRS_N"/>
</dbReference>
<sequence>MSLTVALKAKPIAYSAIAFAEFVNASGLGHIATKFEDVNLIDNADKASSVAVDLNGNNKVYGSENVVNSFLEKFPDLFLGKNEKSSVQTWIELAAALAPSHNFMEVSNLLAQLDDHLIMRTLFVGYSLTIADMAVWGALKANNMAAGAVRTGQYHNLARWYRYMDTQKPFAVTLENFTKSVNSSKKQKSSGPNYEIGLPDAIDGKVVTRFPPEPSGYLHIGHAKAALLNEYFAKKYHGKLIVRFDDTNPSKENAEFQDSILEDIALLGIKPDVITYTSDYMDKIHDLCIEMIKSGHAYADDTEVEQMRAERNEGIPSRYRERPVEESLAVFSEMDKGSDLGLKNCIRAKISYENPNKALRDPVIYRCNLLPHHRTGTKYKAYPTYDFACPIVDSTEGVTHALRTTEYRDRNPMYQWMLKAMNLRKVHVWEFSRMNFVRTLLSKRKLTALVDHGLVWGWDDPRFPTVRGVRRRGMTIEALQQYIISQGPSKNILTLDWTSFWATNKKIVDPNAPRHTAIAEEGLVKATLTNGPEALYTKDRLKHKKNPNLGSRDVVYSRDILIEQADASALNKDEEFTLMDWGNAYVREITHDVSGKVTALKLELHLEGDFKKTEKKVTWLADTGDKVLADLVDFDYLITKDKLEEEDDYKNFLTPKTEFHTSVYADNAVKDLKKGDIVQIERKGYFIVDSPFDGKGISFFNIPDGKTVNRYGTKN</sequence>
<dbReference type="Proteomes" id="UP001212411">
    <property type="component" value="Chromosome 1"/>
</dbReference>
<dbReference type="InterPro" id="IPR020056">
    <property type="entry name" value="Rbsml_bL25/Gln-tRNA_synth_N"/>
</dbReference>
<dbReference type="InterPro" id="IPR020061">
    <property type="entry name" value="Glu_tRNA_lig_a-bdl"/>
</dbReference>
<evidence type="ECO:0000256" key="8">
    <source>
        <dbReference type="ARBA" id="ARBA00022840"/>
    </source>
</evidence>
<evidence type="ECO:0000313" key="16">
    <source>
        <dbReference type="Proteomes" id="UP001212411"/>
    </source>
</evidence>
<dbReference type="GO" id="GO:0010494">
    <property type="term" value="C:cytoplasmic stress granule"/>
    <property type="evidence" value="ECO:0007669"/>
    <property type="project" value="UniProtKB-ARBA"/>
</dbReference>
<dbReference type="InterPro" id="IPR004526">
    <property type="entry name" value="Glu-tRNA-synth_arc/euk"/>
</dbReference>
<dbReference type="PRINTS" id="PR00987">
    <property type="entry name" value="TRNASYNTHGLU"/>
</dbReference>
<dbReference type="CDD" id="cd00807">
    <property type="entry name" value="GlnRS_core"/>
    <property type="match status" value="1"/>
</dbReference>
<dbReference type="RefSeq" id="XP_056036263.1">
    <property type="nucleotide sequence ID" value="XM_056179156.1"/>
</dbReference>
<keyword evidence="9 13" id="KW-0648">Protein biosynthesis</keyword>
<dbReference type="GO" id="GO:0017102">
    <property type="term" value="C:methionyl glutamyl tRNA synthetase complex"/>
    <property type="evidence" value="ECO:0007669"/>
    <property type="project" value="UniProtKB-ARBA"/>
</dbReference>
<dbReference type="FunFam" id="3.90.800.10:FF:000001">
    <property type="entry name" value="Glutamine--tRNA ligase"/>
    <property type="match status" value="1"/>
</dbReference>
<keyword evidence="6 13" id="KW-0436">Ligase</keyword>
<dbReference type="PROSITE" id="PS00178">
    <property type="entry name" value="AA_TRNA_LIGASE_I"/>
    <property type="match status" value="1"/>
</dbReference>
<dbReference type="KEGG" id="som:SOMG_00362"/>
<dbReference type="AlphaFoldDB" id="A0AAF0AVI2"/>
<gene>
    <name evidence="15" type="primary">gus1</name>
    <name evidence="15" type="ORF">SOMG_00362</name>
</gene>
<dbReference type="SUPFAM" id="SSF47616">
    <property type="entry name" value="GST C-terminal domain-like"/>
    <property type="match status" value="1"/>
</dbReference>
<dbReference type="PANTHER" id="PTHR43097:SF5">
    <property type="entry name" value="GLUTAMATE--TRNA LIGASE"/>
    <property type="match status" value="1"/>
</dbReference>
<dbReference type="SUPFAM" id="SSF52374">
    <property type="entry name" value="Nucleotidylyl transferase"/>
    <property type="match status" value="1"/>
</dbReference>
<dbReference type="InterPro" id="IPR014729">
    <property type="entry name" value="Rossmann-like_a/b/a_fold"/>
</dbReference>
<dbReference type="Pfam" id="PF03950">
    <property type="entry name" value="tRNA-synt_1c_C"/>
    <property type="match status" value="1"/>
</dbReference>
<evidence type="ECO:0000256" key="13">
    <source>
        <dbReference type="RuleBase" id="RU363037"/>
    </source>
</evidence>
<dbReference type="SUPFAM" id="SSF50715">
    <property type="entry name" value="Ribosomal protein L25-like"/>
    <property type="match status" value="1"/>
</dbReference>
<dbReference type="NCBIfam" id="TIGR00463">
    <property type="entry name" value="gltX_arch"/>
    <property type="match status" value="1"/>
</dbReference>
<dbReference type="InterPro" id="IPR020059">
    <property type="entry name" value="Glu/Gln-tRNA-synth_Ib_codon-bd"/>
</dbReference>
<dbReference type="GO" id="GO:0005524">
    <property type="term" value="F:ATP binding"/>
    <property type="evidence" value="ECO:0007669"/>
    <property type="project" value="UniProtKB-KW"/>
</dbReference>
<dbReference type="GO" id="GO:0006424">
    <property type="term" value="P:glutamyl-tRNA aminoacylation"/>
    <property type="evidence" value="ECO:0007669"/>
    <property type="project" value="InterPro"/>
</dbReference>
<dbReference type="InterPro" id="IPR020058">
    <property type="entry name" value="Glu/Gln-tRNA-synth_Ib_cat-dom"/>
</dbReference>
<dbReference type="InterPro" id="IPR010987">
    <property type="entry name" value="Glutathione-S-Trfase_C-like"/>
</dbReference>
<name>A0AAF0AVI2_9SCHI</name>
<keyword evidence="4" id="KW-0963">Cytoplasm</keyword>
<dbReference type="Gene3D" id="1.10.1160.10">
    <property type="entry name" value="Glutamyl-trna Synthetase, Domain 2"/>
    <property type="match status" value="1"/>
</dbReference>
<evidence type="ECO:0000256" key="11">
    <source>
        <dbReference type="ARBA" id="ARBA00030865"/>
    </source>
</evidence>
<proteinExistence type="inferred from homology"/>
<dbReference type="Pfam" id="PF20974">
    <property type="entry name" value="tRNA-synt_1c_C2"/>
    <property type="match status" value="1"/>
</dbReference>
<comment type="catalytic activity">
    <reaction evidence="12">
        <text>tRNA(Glu) + L-glutamate + ATP = L-glutamyl-tRNA(Glu) + AMP + diphosphate</text>
        <dbReference type="Rhea" id="RHEA:23540"/>
        <dbReference type="Rhea" id="RHEA-COMP:9663"/>
        <dbReference type="Rhea" id="RHEA-COMP:9680"/>
        <dbReference type="ChEBI" id="CHEBI:29985"/>
        <dbReference type="ChEBI" id="CHEBI:30616"/>
        <dbReference type="ChEBI" id="CHEBI:33019"/>
        <dbReference type="ChEBI" id="CHEBI:78442"/>
        <dbReference type="ChEBI" id="CHEBI:78520"/>
        <dbReference type="ChEBI" id="CHEBI:456215"/>
        <dbReference type="EC" id="6.1.1.17"/>
    </reaction>
</comment>
<keyword evidence="7 13" id="KW-0547">Nucleotide-binding</keyword>
<evidence type="ECO:0000256" key="3">
    <source>
        <dbReference type="ARBA" id="ARBA00012835"/>
    </source>
</evidence>
<organism evidence="15 16">
    <name type="scientific">Schizosaccharomyces osmophilus</name>
    <dbReference type="NCBI Taxonomy" id="2545709"/>
    <lineage>
        <taxon>Eukaryota</taxon>
        <taxon>Fungi</taxon>
        <taxon>Dikarya</taxon>
        <taxon>Ascomycota</taxon>
        <taxon>Taphrinomycotina</taxon>
        <taxon>Schizosaccharomycetes</taxon>
        <taxon>Schizosaccharomycetales</taxon>
        <taxon>Schizosaccharomycetaceae</taxon>
        <taxon>Schizosaccharomyces</taxon>
    </lineage>
</organism>
<keyword evidence="10 13" id="KW-0030">Aminoacyl-tRNA synthetase</keyword>
<dbReference type="Gene3D" id="3.40.50.620">
    <property type="entry name" value="HUPs"/>
    <property type="match status" value="1"/>
</dbReference>
<evidence type="ECO:0000256" key="4">
    <source>
        <dbReference type="ARBA" id="ARBA00022490"/>
    </source>
</evidence>
<dbReference type="Gene3D" id="3.90.800.10">
    <property type="entry name" value="Glutamyl-tRNA Synthetase, Domain 3"/>
    <property type="match status" value="1"/>
</dbReference>